<dbReference type="EMBL" id="RKQN01000001">
    <property type="protein sequence ID" value="RPE81215.1"/>
    <property type="molecule type" value="Genomic_DNA"/>
</dbReference>
<evidence type="ECO:0000256" key="5">
    <source>
        <dbReference type="ARBA" id="ARBA00022679"/>
    </source>
</evidence>
<dbReference type="Pfam" id="PF02518">
    <property type="entry name" value="HATPase_c"/>
    <property type="match status" value="1"/>
</dbReference>
<accession>A0A3N4VI89</accession>
<name>A0A3N4VI89_9GAMM</name>
<dbReference type="Proteomes" id="UP000269708">
    <property type="component" value="Unassembled WGS sequence"/>
</dbReference>
<organism evidence="14 15">
    <name type="scientific">Vulcaniibacterium tengchongense</name>
    <dbReference type="NCBI Taxonomy" id="1273429"/>
    <lineage>
        <taxon>Bacteria</taxon>
        <taxon>Pseudomonadati</taxon>
        <taxon>Pseudomonadota</taxon>
        <taxon>Gammaproteobacteria</taxon>
        <taxon>Lysobacterales</taxon>
        <taxon>Lysobacteraceae</taxon>
        <taxon>Vulcaniibacterium</taxon>
    </lineage>
</organism>
<evidence type="ECO:0000256" key="10">
    <source>
        <dbReference type="ARBA" id="ARBA00023136"/>
    </source>
</evidence>
<dbReference type="GO" id="GO:0005886">
    <property type="term" value="C:plasma membrane"/>
    <property type="evidence" value="ECO:0007669"/>
    <property type="project" value="TreeGrafter"/>
</dbReference>
<evidence type="ECO:0000256" key="6">
    <source>
        <dbReference type="ARBA" id="ARBA00022692"/>
    </source>
</evidence>
<protein>
    <recommendedName>
        <fullName evidence="3">histidine kinase</fullName>
        <ecNumber evidence="3">2.7.13.3</ecNumber>
    </recommendedName>
</protein>
<dbReference type="CDD" id="cd00082">
    <property type="entry name" value="HisKA"/>
    <property type="match status" value="1"/>
</dbReference>
<evidence type="ECO:0000256" key="4">
    <source>
        <dbReference type="ARBA" id="ARBA00022553"/>
    </source>
</evidence>
<evidence type="ECO:0000256" key="9">
    <source>
        <dbReference type="ARBA" id="ARBA00023012"/>
    </source>
</evidence>
<comment type="subcellular location">
    <subcellularLocation>
        <location evidence="2">Membrane</location>
    </subcellularLocation>
</comment>
<dbReference type="SMART" id="SM00304">
    <property type="entry name" value="HAMP"/>
    <property type="match status" value="1"/>
</dbReference>
<reference evidence="14 15" key="1">
    <citation type="submission" date="2018-11" db="EMBL/GenBank/DDBJ databases">
        <title>Genomic Encyclopedia of Type Strains, Phase IV (KMG-IV): sequencing the most valuable type-strain genomes for metagenomic binning, comparative biology and taxonomic classification.</title>
        <authorList>
            <person name="Goeker M."/>
        </authorList>
    </citation>
    <scope>NUCLEOTIDE SEQUENCE [LARGE SCALE GENOMIC DNA]</scope>
    <source>
        <strain evidence="14 15">DSM 25623</strain>
    </source>
</reference>
<dbReference type="InterPro" id="IPR050428">
    <property type="entry name" value="TCS_sensor_his_kinase"/>
</dbReference>
<evidence type="ECO:0000256" key="7">
    <source>
        <dbReference type="ARBA" id="ARBA00022777"/>
    </source>
</evidence>
<comment type="caution">
    <text evidence="14">The sequence shown here is derived from an EMBL/GenBank/DDBJ whole genome shotgun (WGS) entry which is preliminary data.</text>
</comment>
<dbReference type="InterPro" id="IPR005467">
    <property type="entry name" value="His_kinase_dom"/>
</dbReference>
<dbReference type="InterPro" id="IPR003594">
    <property type="entry name" value="HATPase_dom"/>
</dbReference>
<dbReference type="EC" id="2.7.13.3" evidence="3"/>
<comment type="catalytic activity">
    <reaction evidence="1">
        <text>ATP + protein L-histidine = ADP + protein N-phospho-L-histidine.</text>
        <dbReference type="EC" id="2.7.13.3"/>
    </reaction>
</comment>
<evidence type="ECO:0000259" key="13">
    <source>
        <dbReference type="PROSITE" id="PS50885"/>
    </source>
</evidence>
<keyword evidence="5" id="KW-0808">Transferase</keyword>
<keyword evidence="15" id="KW-1185">Reference proteome</keyword>
<dbReference type="SMART" id="SM00387">
    <property type="entry name" value="HATPase_c"/>
    <property type="match status" value="1"/>
</dbReference>
<dbReference type="PROSITE" id="PS50109">
    <property type="entry name" value="HIS_KIN"/>
    <property type="match status" value="1"/>
</dbReference>
<evidence type="ECO:0000256" key="11">
    <source>
        <dbReference type="SAM" id="Phobius"/>
    </source>
</evidence>
<dbReference type="Gene3D" id="1.10.287.130">
    <property type="match status" value="1"/>
</dbReference>
<dbReference type="RefSeq" id="WP_123768787.1">
    <property type="nucleotide sequence ID" value="NZ_RKQN01000001.1"/>
</dbReference>
<dbReference type="PROSITE" id="PS50885">
    <property type="entry name" value="HAMP"/>
    <property type="match status" value="1"/>
</dbReference>
<evidence type="ECO:0000313" key="15">
    <source>
        <dbReference type="Proteomes" id="UP000269708"/>
    </source>
</evidence>
<keyword evidence="8 11" id="KW-1133">Transmembrane helix</keyword>
<keyword evidence="7 14" id="KW-0418">Kinase</keyword>
<proteinExistence type="predicted"/>
<evidence type="ECO:0000313" key="14">
    <source>
        <dbReference type="EMBL" id="RPE81215.1"/>
    </source>
</evidence>
<keyword evidence="10 11" id="KW-0472">Membrane</keyword>
<dbReference type="SMART" id="SM00388">
    <property type="entry name" value="HisKA"/>
    <property type="match status" value="1"/>
</dbReference>
<dbReference type="InterPro" id="IPR036890">
    <property type="entry name" value="HATPase_C_sf"/>
</dbReference>
<dbReference type="CDD" id="cd00075">
    <property type="entry name" value="HATPase"/>
    <property type="match status" value="1"/>
</dbReference>
<dbReference type="GO" id="GO:0000155">
    <property type="term" value="F:phosphorelay sensor kinase activity"/>
    <property type="evidence" value="ECO:0007669"/>
    <property type="project" value="InterPro"/>
</dbReference>
<dbReference type="InterPro" id="IPR004358">
    <property type="entry name" value="Sig_transdc_His_kin-like_C"/>
</dbReference>
<evidence type="ECO:0000256" key="8">
    <source>
        <dbReference type="ARBA" id="ARBA00022989"/>
    </source>
</evidence>
<sequence>MPILPHSLAGRLILATVVAMLLATGAAAAVMIALVYPHSTAALLRAELDADIRNVRDGMRVDRAGRMRIELHPEQANFYDGLPGDAAYRVLDAEGNVLAQSRPGPALDALAGTAAGPRIRAVQEGADGIVLQVARATVAHAGRDYEIQVAQSRRLVTMLDSYASKLYLRAGAVTGALALLVFGVAVYVTIRRTVRPIRRASEVAVGIGPRNLAMRLHRGDVPGEIAPLIDAFNAALARLENGYRVQQEFLAAAAHELKTPLALLQAEIELGGAADPRLLLRDTAVMARQVNQLLHLAEVSEGHNYVFAPLQLRPVLADAADYLGRLAERHGVAIELDARADEGTTVEADPSAVFVLAKNLLENAIHHAPPGSAVRVEVRPDGFAVQDLGPGVAPADRPKLFERFWRGGSRDGEGAGLGLAICLEICLAHGWTIALDPGCEPGARFVVATG</sequence>
<feature type="transmembrane region" description="Helical" evidence="11">
    <location>
        <begin position="12"/>
        <end position="36"/>
    </location>
</feature>
<evidence type="ECO:0000256" key="1">
    <source>
        <dbReference type="ARBA" id="ARBA00000085"/>
    </source>
</evidence>
<dbReference type="InterPro" id="IPR036097">
    <property type="entry name" value="HisK_dim/P_sf"/>
</dbReference>
<dbReference type="PANTHER" id="PTHR45436:SF5">
    <property type="entry name" value="SENSOR HISTIDINE KINASE TRCS"/>
    <property type="match status" value="1"/>
</dbReference>
<dbReference type="Gene3D" id="3.30.565.10">
    <property type="entry name" value="Histidine kinase-like ATPase, C-terminal domain"/>
    <property type="match status" value="1"/>
</dbReference>
<dbReference type="PRINTS" id="PR00344">
    <property type="entry name" value="BCTRLSENSOR"/>
</dbReference>
<dbReference type="InterPro" id="IPR003660">
    <property type="entry name" value="HAMP_dom"/>
</dbReference>
<keyword evidence="9" id="KW-0902">Two-component regulatory system</keyword>
<feature type="domain" description="Histidine kinase" evidence="12">
    <location>
        <begin position="252"/>
        <end position="450"/>
    </location>
</feature>
<evidence type="ECO:0000259" key="12">
    <source>
        <dbReference type="PROSITE" id="PS50109"/>
    </source>
</evidence>
<keyword evidence="4" id="KW-0597">Phosphoprotein</keyword>
<dbReference type="InterPro" id="IPR003661">
    <property type="entry name" value="HisK_dim/P_dom"/>
</dbReference>
<feature type="domain" description="HAMP" evidence="13">
    <location>
        <begin position="191"/>
        <end position="244"/>
    </location>
</feature>
<gene>
    <name evidence="14" type="ORF">EDC50_0397</name>
</gene>
<evidence type="ECO:0000256" key="2">
    <source>
        <dbReference type="ARBA" id="ARBA00004370"/>
    </source>
</evidence>
<keyword evidence="6 11" id="KW-0812">Transmembrane</keyword>
<dbReference type="SUPFAM" id="SSF55874">
    <property type="entry name" value="ATPase domain of HSP90 chaperone/DNA topoisomerase II/histidine kinase"/>
    <property type="match status" value="1"/>
</dbReference>
<dbReference type="AlphaFoldDB" id="A0A3N4VI89"/>
<evidence type="ECO:0000256" key="3">
    <source>
        <dbReference type="ARBA" id="ARBA00012438"/>
    </source>
</evidence>
<dbReference type="SUPFAM" id="SSF47384">
    <property type="entry name" value="Homodimeric domain of signal transducing histidine kinase"/>
    <property type="match status" value="1"/>
</dbReference>
<dbReference type="PANTHER" id="PTHR45436">
    <property type="entry name" value="SENSOR HISTIDINE KINASE YKOH"/>
    <property type="match status" value="1"/>
</dbReference>
<feature type="transmembrane region" description="Helical" evidence="11">
    <location>
        <begin position="166"/>
        <end position="190"/>
    </location>
</feature>
<dbReference type="OrthoDB" id="9804645at2"/>